<proteinExistence type="predicted"/>
<reference evidence="2 3" key="1">
    <citation type="submission" date="2020-08" db="EMBL/GenBank/DDBJ databases">
        <title>Plant Genome Project.</title>
        <authorList>
            <person name="Zhang R.-G."/>
        </authorList>
    </citation>
    <scope>NUCLEOTIDE SEQUENCE [LARGE SCALE GENOMIC DNA]</scope>
    <source>
        <tissue evidence="2">Rhizome</tissue>
    </source>
</reference>
<name>A0A8J5KG89_ZINOF</name>
<feature type="region of interest" description="Disordered" evidence="1">
    <location>
        <begin position="288"/>
        <end position="309"/>
    </location>
</feature>
<comment type="caution">
    <text evidence="2">The sequence shown here is derived from an EMBL/GenBank/DDBJ whole genome shotgun (WGS) entry which is preliminary data.</text>
</comment>
<organism evidence="2 3">
    <name type="scientific">Zingiber officinale</name>
    <name type="common">Ginger</name>
    <name type="synonym">Amomum zingiber</name>
    <dbReference type="NCBI Taxonomy" id="94328"/>
    <lineage>
        <taxon>Eukaryota</taxon>
        <taxon>Viridiplantae</taxon>
        <taxon>Streptophyta</taxon>
        <taxon>Embryophyta</taxon>
        <taxon>Tracheophyta</taxon>
        <taxon>Spermatophyta</taxon>
        <taxon>Magnoliopsida</taxon>
        <taxon>Liliopsida</taxon>
        <taxon>Zingiberales</taxon>
        <taxon>Zingiberaceae</taxon>
        <taxon>Zingiber</taxon>
    </lineage>
</organism>
<gene>
    <name evidence="2" type="ORF">ZIOFF_063491</name>
</gene>
<keyword evidence="3" id="KW-1185">Reference proteome</keyword>
<protein>
    <submittedName>
        <fullName evidence="2">Uncharacterized protein</fullName>
    </submittedName>
</protein>
<dbReference type="EMBL" id="JACMSC010000017">
    <property type="protein sequence ID" value="KAG6480014.1"/>
    <property type="molecule type" value="Genomic_DNA"/>
</dbReference>
<evidence type="ECO:0000313" key="3">
    <source>
        <dbReference type="Proteomes" id="UP000734854"/>
    </source>
</evidence>
<dbReference type="AlphaFoldDB" id="A0A8J5KG89"/>
<sequence length="309" mass="35544">MQMMGDAWRRWRTKVKATSYDSNIPLEELVAIQPIPHGLTPQTWEVLCNYWKSTESQENGRKSSRIEIQQLSRRSRKKGGAAIDDENLLKEAVDRLLKDKPEGTQPLEVHEEAFREVFGPEHSGGVRCLGAGALPSQVLPEQLRISTLGRLWLWFRRRSWMVVEHSEGDDVEHWKLTNGRFEAVAGILATVGVLAVMAQVSSPPCEINETLLSEHRLQKNQQRSKMKFEENLTREDESADFLCGDYFWNAVYKRSLQREEWRKERLPPNEIVSLTRVVGATAIAELRRSEKKERAGRSVAPKEEAVDRW</sequence>
<accession>A0A8J5KG89</accession>
<dbReference type="Proteomes" id="UP000734854">
    <property type="component" value="Unassembled WGS sequence"/>
</dbReference>
<evidence type="ECO:0000313" key="2">
    <source>
        <dbReference type="EMBL" id="KAG6480014.1"/>
    </source>
</evidence>
<evidence type="ECO:0000256" key="1">
    <source>
        <dbReference type="SAM" id="MobiDB-lite"/>
    </source>
</evidence>